<proteinExistence type="predicted"/>
<sequence>MELQSAWCRLTIVFISCYLLVLMTRDIEGYPIQNPEHTLRNMQKIPQWHCLRYRRFDLVKRCRNYRMAQTSTHHEYSESYHIPAVAMGSPAKASAEK</sequence>
<evidence type="ECO:0000313" key="3">
    <source>
        <dbReference type="Proteomes" id="UP000027135"/>
    </source>
</evidence>
<keyword evidence="3" id="KW-1185">Reference proteome</keyword>
<dbReference type="InParanoid" id="A0A067QYH2"/>
<protein>
    <recommendedName>
        <fullName evidence="4">Secreted protein</fullName>
    </recommendedName>
</protein>
<feature type="signal peptide" evidence="1">
    <location>
        <begin position="1"/>
        <end position="29"/>
    </location>
</feature>
<dbReference type="STRING" id="136037.A0A067QYH2"/>
<organism evidence="2 3">
    <name type="scientific">Zootermopsis nevadensis</name>
    <name type="common">Dampwood termite</name>
    <dbReference type="NCBI Taxonomy" id="136037"/>
    <lineage>
        <taxon>Eukaryota</taxon>
        <taxon>Metazoa</taxon>
        <taxon>Ecdysozoa</taxon>
        <taxon>Arthropoda</taxon>
        <taxon>Hexapoda</taxon>
        <taxon>Insecta</taxon>
        <taxon>Pterygota</taxon>
        <taxon>Neoptera</taxon>
        <taxon>Polyneoptera</taxon>
        <taxon>Dictyoptera</taxon>
        <taxon>Blattodea</taxon>
        <taxon>Blattoidea</taxon>
        <taxon>Termitoidae</taxon>
        <taxon>Termopsidae</taxon>
        <taxon>Zootermopsis</taxon>
    </lineage>
</organism>
<name>A0A067QYH2_ZOONE</name>
<keyword evidence="1" id="KW-0732">Signal</keyword>
<reference evidence="2 3" key="1">
    <citation type="journal article" date="2014" name="Nat. Commun.">
        <title>Molecular traces of alternative social organization in a termite genome.</title>
        <authorList>
            <person name="Terrapon N."/>
            <person name="Li C."/>
            <person name="Robertson H.M."/>
            <person name="Ji L."/>
            <person name="Meng X."/>
            <person name="Booth W."/>
            <person name="Chen Z."/>
            <person name="Childers C.P."/>
            <person name="Glastad K.M."/>
            <person name="Gokhale K."/>
            <person name="Gowin J."/>
            <person name="Gronenberg W."/>
            <person name="Hermansen R.A."/>
            <person name="Hu H."/>
            <person name="Hunt B.G."/>
            <person name="Huylmans A.K."/>
            <person name="Khalil S.M."/>
            <person name="Mitchell R.D."/>
            <person name="Munoz-Torres M.C."/>
            <person name="Mustard J.A."/>
            <person name="Pan H."/>
            <person name="Reese J.T."/>
            <person name="Scharf M.E."/>
            <person name="Sun F."/>
            <person name="Vogel H."/>
            <person name="Xiao J."/>
            <person name="Yang W."/>
            <person name="Yang Z."/>
            <person name="Yang Z."/>
            <person name="Zhou J."/>
            <person name="Zhu J."/>
            <person name="Brent C.S."/>
            <person name="Elsik C.G."/>
            <person name="Goodisman M.A."/>
            <person name="Liberles D.A."/>
            <person name="Roe R.M."/>
            <person name="Vargo E.L."/>
            <person name="Vilcinskas A."/>
            <person name="Wang J."/>
            <person name="Bornberg-Bauer E."/>
            <person name="Korb J."/>
            <person name="Zhang G."/>
            <person name="Liebig J."/>
        </authorList>
    </citation>
    <scope>NUCLEOTIDE SEQUENCE [LARGE SCALE GENOMIC DNA]</scope>
    <source>
        <tissue evidence="2">Whole organism</tissue>
    </source>
</reference>
<dbReference type="Proteomes" id="UP000027135">
    <property type="component" value="Unassembled WGS sequence"/>
</dbReference>
<feature type="chain" id="PRO_5001648259" description="Secreted protein" evidence="1">
    <location>
        <begin position="30"/>
        <end position="97"/>
    </location>
</feature>
<evidence type="ECO:0000256" key="1">
    <source>
        <dbReference type="SAM" id="SignalP"/>
    </source>
</evidence>
<gene>
    <name evidence="2" type="ORF">L798_10476</name>
</gene>
<evidence type="ECO:0000313" key="2">
    <source>
        <dbReference type="EMBL" id="KDR15498.1"/>
    </source>
</evidence>
<dbReference type="AlphaFoldDB" id="A0A067QYH2"/>
<evidence type="ECO:0008006" key="4">
    <source>
        <dbReference type="Google" id="ProtNLM"/>
    </source>
</evidence>
<accession>A0A067QYH2</accession>
<dbReference type="EMBL" id="KK852823">
    <property type="protein sequence ID" value="KDR15498.1"/>
    <property type="molecule type" value="Genomic_DNA"/>
</dbReference>